<keyword evidence="4" id="KW-0143">Chaperone</keyword>
<dbReference type="GO" id="GO:0000390">
    <property type="term" value="P:spliceosomal complex disassembly"/>
    <property type="evidence" value="ECO:0007669"/>
    <property type="project" value="TreeGrafter"/>
</dbReference>
<protein>
    <submittedName>
        <fullName evidence="9">J domain-containing protein</fullName>
    </submittedName>
</protein>
<evidence type="ECO:0000256" key="2">
    <source>
        <dbReference type="ARBA" id="ARBA00004496"/>
    </source>
</evidence>
<dbReference type="InterPro" id="IPR001623">
    <property type="entry name" value="DnaJ_domain"/>
</dbReference>
<dbReference type="STRING" id="131310.A0A0N4Z8M3"/>
<evidence type="ECO:0000259" key="7">
    <source>
        <dbReference type="PROSITE" id="PS50076"/>
    </source>
</evidence>
<feature type="compositionally biased region" description="Basic and acidic residues" evidence="6">
    <location>
        <begin position="158"/>
        <end position="181"/>
    </location>
</feature>
<dbReference type="SUPFAM" id="SSF46565">
    <property type="entry name" value="Chaperone J-domain"/>
    <property type="match status" value="1"/>
</dbReference>
<reference evidence="9" key="1">
    <citation type="submission" date="2017-02" db="UniProtKB">
        <authorList>
            <consortium name="WormBaseParasite"/>
        </authorList>
    </citation>
    <scope>IDENTIFICATION</scope>
</reference>
<dbReference type="WBParaSite" id="PTRK_0000365800.1">
    <property type="protein sequence ID" value="PTRK_0000365800.1"/>
    <property type="gene ID" value="PTRK_0000365800"/>
</dbReference>
<sequence length="490" mass="57585">MNVEIDYYKILGVSDKSTNYEIKKAYRSNALKYHPDKNPNGRAMFEGIQKAYKVLSDPLSRGIYDMSRTKFKDPCFDRPSTMTETNVKRNKDCSFQQAKDGKKRNVGDWFKKFKEDVSANRFKNWDNVKSSKTFSWMDKTKDSKDMNKNLKTNAGNSEQKESDSNNGKKDDVRRFNQKDGRNNLNCEGGSNKTNCGLKKEFINRNNVKEEVKKDCGSKAKKSDTTSSSSFYFKEFQESSSFDNVKEYEKENCTSKQEQFRTGVNANFLFNDHNESSKANRRSSGYKSDENLSAFLNKDNKTNEFTNFFPFKYPTFKKDCEKDDKINPDETITELLYNLGIFRNVDEDYMLMLIFNMLENFEDLNLENKNLRRDYRVKANLVTFGDINKTELLERILNLFAQLYDSHNEKVISYILKMIKYIENIFDSRRIIYSNDFRPQSISYSPGTHERGKLISHLLFIFLLIYGTEENEAFQFVCYLIRLFKTQFNHI</sequence>
<feature type="domain" description="J" evidence="7">
    <location>
        <begin position="6"/>
        <end position="68"/>
    </location>
</feature>
<dbReference type="AlphaFoldDB" id="A0A0N4Z8M3"/>
<dbReference type="GO" id="GO:0005737">
    <property type="term" value="C:cytoplasm"/>
    <property type="evidence" value="ECO:0007669"/>
    <property type="project" value="UniProtKB-SubCell"/>
</dbReference>
<evidence type="ECO:0000256" key="6">
    <source>
        <dbReference type="SAM" id="MobiDB-lite"/>
    </source>
</evidence>
<dbReference type="Proteomes" id="UP000038045">
    <property type="component" value="Unplaced"/>
</dbReference>
<evidence type="ECO:0000256" key="4">
    <source>
        <dbReference type="ARBA" id="ARBA00023186"/>
    </source>
</evidence>
<dbReference type="GO" id="GO:0005681">
    <property type="term" value="C:spliceosomal complex"/>
    <property type="evidence" value="ECO:0007669"/>
    <property type="project" value="TreeGrafter"/>
</dbReference>
<keyword evidence="3" id="KW-0963">Cytoplasm</keyword>
<dbReference type="Pfam" id="PF00226">
    <property type="entry name" value="DnaJ"/>
    <property type="match status" value="1"/>
</dbReference>
<feature type="compositionally biased region" description="Basic and acidic residues" evidence="6">
    <location>
        <begin position="139"/>
        <end position="148"/>
    </location>
</feature>
<evidence type="ECO:0000256" key="1">
    <source>
        <dbReference type="ARBA" id="ARBA00004123"/>
    </source>
</evidence>
<evidence type="ECO:0000256" key="5">
    <source>
        <dbReference type="ARBA" id="ARBA00023242"/>
    </source>
</evidence>
<dbReference type="SMART" id="SM00271">
    <property type="entry name" value="DnaJ"/>
    <property type="match status" value="1"/>
</dbReference>
<dbReference type="InterPro" id="IPR036869">
    <property type="entry name" value="J_dom_sf"/>
</dbReference>
<keyword evidence="8" id="KW-1185">Reference proteome</keyword>
<evidence type="ECO:0000256" key="3">
    <source>
        <dbReference type="ARBA" id="ARBA00022490"/>
    </source>
</evidence>
<organism evidence="8 9">
    <name type="scientific">Parastrongyloides trichosuri</name>
    <name type="common">Possum-specific nematode worm</name>
    <dbReference type="NCBI Taxonomy" id="131310"/>
    <lineage>
        <taxon>Eukaryota</taxon>
        <taxon>Metazoa</taxon>
        <taxon>Ecdysozoa</taxon>
        <taxon>Nematoda</taxon>
        <taxon>Chromadorea</taxon>
        <taxon>Rhabditida</taxon>
        <taxon>Tylenchina</taxon>
        <taxon>Panagrolaimomorpha</taxon>
        <taxon>Strongyloidoidea</taxon>
        <taxon>Strongyloididae</taxon>
        <taxon>Parastrongyloides</taxon>
    </lineage>
</organism>
<dbReference type="Gene3D" id="1.10.287.110">
    <property type="entry name" value="DnaJ domain"/>
    <property type="match status" value="1"/>
</dbReference>
<keyword evidence="5" id="KW-0539">Nucleus</keyword>
<dbReference type="PANTHER" id="PTHR44313">
    <property type="entry name" value="DNAJ HOMOLOG SUBFAMILY C MEMBER 17"/>
    <property type="match status" value="1"/>
</dbReference>
<accession>A0A0N4Z8M3</accession>
<proteinExistence type="predicted"/>
<dbReference type="CDD" id="cd06257">
    <property type="entry name" value="DnaJ"/>
    <property type="match status" value="1"/>
</dbReference>
<dbReference type="PANTHER" id="PTHR44313:SF1">
    <property type="entry name" value="DNAJ HOMOLOG SUBFAMILY C MEMBER 17"/>
    <property type="match status" value="1"/>
</dbReference>
<dbReference type="PROSITE" id="PS50076">
    <property type="entry name" value="DNAJ_2"/>
    <property type="match status" value="1"/>
</dbReference>
<dbReference type="PRINTS" id="PR00625">
    <property type="entry name" value="JDOMAIN"/>
</dbReference>
<name>A0A0N4Z8M3_PARTI</name>
<evidence type="ECO:0000313" key="9">
    <source>
        <dbReference type="WBParaSite" id="PTRK_0000365800.1"/>
    </source>
</evidence>
<dbReference type="InterPro" id="IPR052094">
    <property type="entry name" value="Pre-mRNA-splicing_ERAD"/>
</dbReference>
<evidence type="ECO:0000313" key="8">
    <source>
        <dbReference type="Proteomes" id="UP000038045"/>
    </source>
</evidence>
<feature type="region of interest" description="Disordered" evidence="6">
    <location>
        <begin position="139"/>
        <end position="189"/>
    </location>
</feature>
<comment type="subcellular location">
    <subcellularLocation>
        <location evidence="2">Cytoplasm</location>
    </subcellularLocation>
    <subcellularLocation>
        <location evidence="1">Nucleus</location>
    </subcellularLocation>
</comment>